<evidence type="ECO:0000313" key="2">
    <source>
        <dbReference type="EMBL" id="OEJ73950.1"/>
    </source>
</evidence>
<dbReference type="AlphaFoldDB" id="A0A1E5QGY2"/>
<accession>A0A1E5QGY2</accession>
<dbReference type="InterPro" id="IPR027417">
    <property type="entry name" value="P-loop_NTPase"/>
</dbReference>
<feature type="transmembrane region" description="Helical" evidence="1">
    <location>
        <begin position="464"/>
        <end position="484"/>
    </location>
</feature>
<dbReference type="Gene3D" id="3.40.50.300">
    <property type="entry name" value="P-loop containing nucleotide triphosphate hydrolases"/>
    <property type="match status" value="1"/>
</dbReference>
<proteinExistence type="predicted"/>
<organism evidence="2">
    <name type="scientific">Desertifilum tharense IPPAS B-1220</name>
    <dbReference type="NCBI Taxonomy" id="1781255"/>
    <lineage>
        <taxon>Bacteria</taxon>
        <taxon>Bacillati</taxon>
        <taxon>Cyanobacteriota</taxon>
        <taxon>Cyanophyceae</taxon>
        <taxon>Desertifilales</taxon>
        <taxon>Desertifilaceae</taxon>
        <taxon>Desertifilum</taxon>
    </lineage>
</organism>
<feature type="transmembrane region" description="Helical" evidence="1">
    <location>
        <begin position="392"/>
        <end position="411"/>
    </location>
</feature>
<protein>
    <recommendedName>
        <fullName evidence="3">NACHT domain-containing protein</fullName>
    </recommendedName>
</protein>
<dbReference type="RefSeq" id="WP_069968560.1">
    <property type="nucleotide sequence ID" value="NZ_CM124774.1"/>
</dbReference>
<feature type="transmembrane region" description="Helical" evidence="1">
    <location>
        <begin position="363"/>
        <end position="386"/>
    </location>
</feature>
<dbReference type="OrthoDB" id="419058at2"/>
<evidence type="ECO:0008006" key="3">
    <source>
        <dbReference type="Google" id="ProtNLM"/>
    </source>
</evidence>
<dbReference type="EMBL" id="MJGC01000077">
    <property type="protein sequence ID" value="OEJ73950.1"/>
    <property type="molecule type" value="Genomic_DNA"/>
</dbReference>
<sequence length="613" mass="68371">MIVTLQQQGSTHPLRDRSGLKIRRKLLAATQRHIQERQTQSLHQAVLATLGTEQAAASGQLPCDLSVKIGGRRTFTLSQEDHLNELVVENSGIWAILGQPGAGKTALLLDLARSFVVRAQTDERQPIPVLLDLVDWTPQQEWEHWIALKLLKTYQLPLDYSQAWLKQGEFLLLLDGLDCLVVEQQDRCLQAIQSFLELVENSPSLIFCTRLEDYRSCETKLQLKGAVLLQPLSYAQIQDYLMSARSRELWHNLKKDSHLLKLGNAPLLLSMMALSYEEILIHSWKRIESDEQQYHYLLNAFIRRMLALDIPSRDYRRGKEPRPEVTRTWLAILAQAMERDRACFFCPEQLQPSWLTRRSDRTLYRFGVGLGMALICAGVAGVAVGVLVGWNYGAIVGAIALLLGLVAGLTQNTDQITLSAQDRLCSSTLWQTLIKVPGSAFVVGVIVGPALGLSLGMGLRYGPAIGALWALVWCVLFGLLWGAVRLLTPDIGTVRLPNQGIKQAVAIAGAIAPLASLIVALVCGVGLGLVTEPSFGLTVGLISGLVTWFLLAFESLVASIQHLVLRLILVKNRQLPWNYSRFLNYATHRHLLQRVNGRYRFIHELLQTHFSRG</sequence>
<dbReference type="SUPFAM" id="SSF52540">
    <property type="entry name" value="P-loop containing nucleoside triphosphate hydrolases"/>
    <property type="match status" value="1"/>
</dbReference>
<comment type="caution">
    <text evidence="2">The sequence shown here is derived from an EMBL/GenBank/DDBJ whole genome shotgun (WGS) entry which is preliminary data.</text>
</comment>
<keyword evidence="1" id="KW-0812">Transmembrane</keyword>
<feature type="transmembrane region" description="Helical" evidence="1">
    <location>
        <begin position="541"/>
        <end position="565"/>
    </location>
</feature>
<feature type="transmembrane region" description="Helical" evidence="1">
    <location>
        <begin position="505"/>
        <end position="529"/>
    </location>
</feature>
<evidence type="ECO:0000256" key="1">
    <source>
        <dbReference type="SAM" id="Phobius"/>
    </source>
</evidence>
<keyword evidence="1" id="KW-0472">Membrane</keyword>
<gene>
    <name evidence="2" type="ORF">BH720_17810</name>
</gene>
<name>A0A1E5QGY2_9CYAN</name>
<feature type="transmembrane region" description="Helical" evidence="1">
    <location>
        <begin position="432"/>
        <end position="452"/>
    </location>
</feature>
<reference evidence="2" key="1">
    <citation type="submission" date="2016-09" db="EMBL/GenBank/DDBJ databases">
        <title>Draft genome of thermotolerant cyanobacterium Desertifilum sp. strain IPPAS B-1220.</title>
        <authorList>
            <person name="Sinetova M.A."/>
            <person name="Bolakhan K."/>
            <person name="Zayadan B.K."/>
            <person name="Mironov K.S."/>
            <person name="Ustinova V."/>
            <person name="Kupriyanova E.V."/>
            <person name="Sidorov R.A."/>
            <person name="Skrypnik A.N."/>
            <person name="Gogoleva N.E."/>
            <person name="Gogolev Y.V."/>
            <person name="Los D.A."/>
        </authorList>
    </citation>
    <scope>NUCLEOTIDE SEQUENCE [LARGE SCALE GENOMIC DNA]</scope>
    <source>
        <strain evidence="2">IPPAS B-1220</strain>
    </source>
</reference>
<dbReference type="STRING" id="1781255.BH720_17810"/>
<keyword evidence="1" id="KW-1133">Transmembrane helix</keyword>